<dbReference type="PANTHER" id="PTHR38471">
    <property type="entry name" value="FOUR HELIX BUNDLE PROTEIN"/>
    <property type="match status" value="1"/>
</dbReference>
<dbReference type="CDD" id="cd16377">
    <property type="entry name" value="23S_rRNA_IVP_like"/>
    <property type="match status" value="1"/>
</dbReference>
<gene>
    <name evidence="1" type="ORF">ABV298_12950</name>
</gene>
<dbReference type="Gene3D" id="1.20.1440.60">
    <property type="entry name" value="23S rRNA-intervening sequence"/>
    <property type="match status" value="1"/>
</dbReference>
<evidence type="ECO:0000313" key="1">
    <source>
        <dbReference type="EMBL" id="XCH27249.1"/>
    </source>
</evidence>
<reference evidence="1" key="1">
    <citation type="submission" date="2024-06" db="EMBL/GenBank/DDBJ databases">
        <title>Sequencing and assembly of the genome of Dyadobacter sp. strain 676, a symbiont of Cyamopsis tetragonoloba.</title>
        <authorList>
            <person name="Guro P."/>
            <person name="Sazanova A."/>
            <person name="Kuznetsova I."/>
            <person name="Belimov A."/>
            <person name="Safronova V."/>
        </authorList>
    </citation>
    <scope>NUCLEOTIDE SEQUENCE</scope>
    <source>
        <strain evidence="1">676</strain>
    </source>
</reference>
<name>A0AAU8FRL9_9BACT</name>
<protein>
    <submittedName>
        <fullName evidence="1">Four helix bundle protein</fullName>
    </submittedName>
</protein>
<dbReference type="PANTHER" id="PTHR38471:SF2">
    <property type="entry name" value="FOUR HELIX BUNDLE PROTEIN"/>
    <property type="match status" value="1"/>
</dbReference>
<accession>A0AAU8FRL9</accession>
<dbReference type="SUPFAM" id="SSF158446">
    <property type="entry name" value="IVS-encoded protein-like"/>
    <property type="match status" value="1"/>
</dbReference>
<sequence length="134" mass="15768">MEILAYPYRTFLTCSMRLEELQVYQLAMLIGDEIWRIVDDWSYFVKDAFGKQLIRSADSIAANIAEGYGRYHYKENLNFCYYSRGSLKETVTWLTKALNRNLISWEKFTELNHLCELLSVKLNNYIKTIGNGSR</sequence>
<dbReference type="EMBL" id="CP159289">
    <property type="protein sequence ID" value="XCH27249.1"/>
    <property type="molecule type" value="Genomic_DNA"/>
</dbReference>
<dbReference type="InterPro" id="IPR036583">
    <property type="entry name" value="23S_rRNA_IVS_sf"/>
</dbReference>
<dbReference type="NCBIfam" id="TIGR02436">
    <property type="entry name" value="four helix bundle protein"/>
    <property type="match status" value="1"/>
</dbReference>
<dbReference type="Pfam" id="PF05635">
    <property type="entry name" value="23S_rRNA_IVP"/>
    <property type="match status" value="1"/>
</dbReference>
<dbReference type="RefSeq" id="WP_353722509.1">
    <property type="nucleotide sequence ID" value="NZ_CP159289.1"/>
</dbReference>
<dbReference type="AlphaFoldDB" id="A0AAU8FRL9"/>
<dbReference type="InterPro" id="IPR012657">
    <property type="entry name" value="23S_rRNA-intervening_sequence"/>
</dbReference>
<organism evidence="1">
    <name type="scientific">Dyadobacter sp. 676</name>
    <dbReference type="NCBI Taxonomy" id="3088362"/>
    <lineage>
        <taxon>Bacteria</taxon>
        <taxon>Pseudomonadati</taxon>
        <taxon>Bacteroidota</taxon>
        <taxon>Cytophagia</taxon>
        <taxon>Cytophagales</taxon>
        <taxon>Spirosomataceae</taxon>
        <taxon>Dyadobacter</taxon>
    </lineage>
</organism>
<proteinExistence type="predicted"/>